<feature type="region of interest" description="Disordered" evidence="1">
    <location>
        <begin position="1"/>
        <end position="28"/>
    </location>
</feature>
<dbReference type="Proteomes" id="UP000250266">
    <property type="component" value="Unassembled WGS sequence"/>
</dbReference>
<accession>A0A8E2EDH2</accession>
<dbReference type="OrthoDB" id="3894566at2759"/>
<sequence>MFQYEVPSSPNQVPPHTASPSSHNATMNAAPTVNLNATSPLLKLPRELRDEIYNHLLLPLHTYTSTPPRSRFAIHKFSTPQPTYIDTRILLPVRPPMNILGTCRMLREECVEVVASLLNSSKTISKPRNQEGIRSNAGAGKGDEADWEENNNDGCVQITMEICRPIRSNLGSIIPIRDTLSPCFLTLAPIILSKVKRVRFVVWAGWMWWSGPQRRPAELQLARRIRSTHCLTPDQMDETAYASSMAKFVEPNEPDPLTDTLDAVLEHLPLVDTVEVVAPLHVSDYWNWDLPQKKWKGVEGWLESPICESGKRRWKSVQRSLVVCQPPTESLQLVFYRKTEVWERDSTDPDNAMGREVRITEKTAEIPDEWPNQTEIEYETREYSRIE</sequence>
<proteinExistence type="predicted"/>
<evidence type="ECO:0000313" key="2">
    <source>
        <dbReference type="EMBL" id="OCK82027.1"/>
    </source>
</evidence>
<feature type="region of interest" description="Disordered" evidence="1">
    <location>
        <begin position="125"/>
        <end position="148"/>
    </location>
</feature>
<name>A0A8E2EDH2_9PEZI</name>
<evidence type="ECO:0000256" key="1">
    <source>
        <dbReference type="SAM" id="MobiDB-lite"/>
    </source>
</evidence>
<evidence type="ECO:0008006" key="4">
    <source>
        <dbReference type="Google" id="ProtNLM"/>
    </source>
</evidence>
<reference evidence="2 3" key="1">
    <citation type="journal article" date="2016" name="Nat. Commun.">
        <title>Ectomycorrhizal ecology is imprinted in the genome of the dominant symbiotic fungus Cenococcum geophilum.</title>
        <authorList>
            <consortium name="DOE Joint Genome Institute"/>
            <person name="Peter M."/>
            <person name="Kohler A."/>
            <person name="Ohm R.A."/>
            <person name="Kuo A."/>
            <person name="Krutzmann J."/>
            <person name="Morin E."/>
            <person name="Arend M."/>
            <person name="Barry K.W."/>
            <person name="Binder M."/>
            <person name="Choi C."/>
            <person name="Clum A."/>
            <person name="Copeland A."/>
            <person name="Grisel N."/>
            <person name="Haridas S."/>
            <person name="Kipfer T."/>
            <person name="LaButti K."/>
            <person name="Lindquist E."/>
            <person name="Lipzen A."/>
            <person name="Maire R."/>
            <person name="Meier B."/>
            <person name="Mihaltcheva S."/>
            <person name="Molinier V."/>
            <person name="Murat C."/>
            <person name="Poggeler S."/>
            <person name="Quandt C.A."/>
            <person name="Sperisen C."/>
            <person name="Tritt A."/>
            <person name="Tisserant E."/>
            <person name="Crous P.W."/>
            <person name="Henrissat B."/>
            <person name="Nehls U."/>
            <person name="Egli S."/>
            <person name="Spatafora J.W."/>
            <person name="Grigoriev I.V."/>
            <person name="Martin F.M."/>
        </authorList>
    </citation>
    <scope>NUCLEOTIDE SEQUENCE [LARGE SCALE GENOMIC DNA]</scope>
    <source>
        <strain evidence="2 3">CBS 459.81</strain>
    </source>
</reference>
<dbReference type="AlphaFoldDB" id="A0A8E2EDH2"/>
<feature type="compositionally biased region" description="Polar residues" evidence="1">
    <location>
        <begin position="1"/>
        <end position="11"/>
    </location>
</feature>
<protein>
    <recommendedName>
        <fullName evidence="4">F-box domain-containing protein</fullName>
    </recommendedName>
</protein>
<evidence type="ECO:0000313" key="3">
    <source>
        <dbReference type="Proteomes" id="UP000250266"/>
    </source>
</evidence>
<dbReference type="EMBL" id="KV744901">
    <property type="protein sequence ID" value="OCK82027.1"/>
    <property type="molecule type" value="Genomic_DNA"/>
</dbReference>
<feature type="compositionally biased region" description="Polar residues" evidence="1">
    <location>
        <begin position="18"/>
        <end position="28"/>
    </location>
</feature>
<keyword evidence="3" id="KW-1185">Reference proteome</keyword>
<organism evidence="2 3">
    <name type="scientific">Lepidopterella palustris CBS 459.81</name>
    <dbReference type="NCBI Taxonomy" id="1314670"/>
    <lineage>
        <taxon>Eukaryota</taxon>
        <taxon>Fungi</taxon>
        <taxon>Dikarya</taxon>
        <taxon>Ascomycota</taxon>
        <taxon>Pezizomycotina</taxon>
        <taxon>Dothideomycetes</taxon>
        <taxon>Pleosporomycetidae</taxon>
        <taxon>Mytilinidiales</taxon>
        <taxon>Argynnaceae</taxon>
        <taxon>Lepidopterella</taxon>
    </lineage>
</organism>
<gene>
    <name evidence="2" type="ORF">K432DRAFT_325078</name>
</gene>